<reference evidence="2" key="1">
    <citation type="journal article" date="2021" name="PeerJ">
        <title>Extensive microbial diversity within the chicken gut microbiome revealed by metagenomics and culture.</title>
        <authorList>
            <person name="Gilroy R."/>
            <person name="Ravi A."/>
            <person name="Getino M."/>
            <person name="Pursley I."/>
            <person name="Horton D.L."/>
            <person name="Alikhan N.F."/>
            <person name="Baker D."/>
            <person name="Gharbi K."/>
            <person name="Hall N."/>
            <person name="Watson M."/>
            <person name="Adriaenssens E.M."/>
            <person name="Foster-Nyarko E."/>
            <person name="Jarju S."/>
            <person name="Secka A."/>
            <person name="Antonio M."/>
            <person name="Oren A."/>
            <person name="Chaudhuri R.R."/>
            <person name="La Ragione R."/>
            <person name="Hildebrand F."/>
            <person name="Pallen M.J."/>
        </authorList>
    </citation>
    <scope>NUCLEOTIDE SEQUENCE</scope>
    <source>
        <strain evidence="2">26628</strain>
    </source>
</reference>
<accession>A0A9D1VSX2</accession>
<protein>
    <submittedName>
        <fullName evidence="2">Uncharacterized protein</fullName>
    </submittedName>
</protein>
<comment type="caution">
    <text evidence="2">The sequence shown here is derived from an EMBL/GenBank/DDBJ whole genome shotgun (WGS) entry which is preliminary data.</text>
</comment>
<dbReference type="AlphaFoldDB" id="A0A9D1VSX2"/>
<evidence type="ECO:0000256" key="1">
    <source>
        <dbReference type="SAM" id="Coils"/>
    </source>
</evidence>
<feature type="coiled-coil region" evidence="1">
    <location>
        <begin position="172"/>
        <end position="199"/>
    </location>
</feature>
<dbReference type="EMBL" id="DXFD01000012">
    <property type="protein sequence ID" value="HIX46218.1"/>
    <property type="molecule type" value="Genomic_DNA"/>
</dbReference>
<evidence type="ECO:0000313" key="3">
    <source>
        <dbReference type="Proteomes" id="UP000824249"/>
    </source>
</evidence>
<dbReference type="Proteomes" id="UP000824249">
    <property type="component" value="Unassembled WGS sequence"/>
</dbReference>
<organism evidence="2 3">
    <name type="scientific">Candidatus Borkfalkia faecigallinarum</name>
    <dbReference type="NCBI Taxonomy" id="2838509"/>
    <lineage>
        <taxon>Bacteria</taxon>
        <taxon>Bacillati</taxon>
        <taxon>Bacillota</taxon>
        <taxon>Clostridia</taxon>
        <taxon>Christensenellales</taxon>
        <taxon>Christensenellaceae</taxon>
        <taxon>Candidatus Borkfalkia</taxon>
    </lineage>
</organism>
<evidence type="ECO:0000313" key="2">
    <source>
        <dbReference type="EMBL" id="HIX46218.1"/>
    </source>
</evidence>
<proteinExistence type="predicted"/>
<keyword evidence="1" id="KW-0175">Coiled coil</keyword>
<reference evidence="2" key="2">
    <citation type="submission" date="2021-04" db="EMBL/GenBank/DDBJ databases">
        <authorList>
            <person name="Gilroy R."/>
        </authorList>
    </citation>
    <scope>NUCLEOTIDE SEQUENCE</scope>
    <source>
        <strain evidence="2">26628</strain>
    </source>
</reference>
<gene>
    <name evidence="2" type="ORF">H9737_00830</name>
</gene>
<name>A0A9D1VSX2_9FIRM</name>
<sequence length="212" mass="23793">MEKINGYARSEAEELVGYIAEGRRAGKTLTALFAGYGRAHGRAGGSVRNYYYRLLKTDSPAARGILEGTRLRAEAVRPFTEAEQEEMLRLILTERGKGVSVRRAIANVCDGDEKKMLRYQNKYRNLLKKQPETVRAAARRLGVPAEPPAARPPRLLCRRLEGEIDALYERIGAALRAENERLREEIGRLCEENEILRRAAGGQNRPDEEGKG</sequence>